<dbReference type="GeneID" id="107065695"/>
<dbReference type="NCBIfam" id="NF001097">
    <property type="entry name" value="PRK00129.1"/>
    <property type="match status" value="1"/>
</dbReference>
<sequence length="644" mass="73695">MRLHLLFRNATNISFIKFYAVISCRWIFNVYVNKYLPFFFYCIRRSCQFFKNYVQRNNMAAKIKHYDPFSSASSESEDGEIPFDDRVLLDDEICDEAMTTPQSPRPPSTGCKTACFKEIWSTCTWQQFDDHLFQTDIYNYSKKTAISSTSSQKSPRSRRQRTTSMTQSSKKTSAESIIRSKRGTIYTAGRPPWYNSAGQQVEPFVIGICGGSASGKTTVATKIIESLSVQWVTLLSMDSFYKVLNEKQHEMAACNEYNFDHPDAFDMELLKTTLQRLKEGRMVEVPIYNFVTHSRESRTKTMYGANVIIFEGIFTFYNVDVLKMCDMKVFVDTDADVRLARRLRRDILQRGRDLDGVLKQYCTMVQPAFYYYIAPLMVHADIIVPRGGENEVAIELIVQHVHTQLQLRGFKLREQLAHSYIGQPLPTSLYLLPDTPQIKGLHTFIRNKDTYRDEFIFYSKRLIRLVIEYALSLLPFEEITVETPQGIPYHGKRGATDKICGVSILRAGETMEQAVRDVCKDIRIGKILIQTNQQTGEPELYYLRLPKDIKDYRVILMDATVATGAAAMMAIRILLDHDVAEENVLLVSLLMAESGVHSIAYAFPKVKIVTSALDPEINNKFYVLPGIGNFGDRYFGTEPSSLDD</sequence>
<dbReference type="Gene3D" id="3.40.50.2020">
    <property type="match status" value="1"/>
</dbReference>
<dbReference type="Pfam" id="PF14681">
    <property type="entry name" value="UPRTase"/>
    <property type="match status" value="1"/>
</dbReference>
<feature type="compositionally biased region" description="Low complexity" evidence="9">
    <location>
        <begin position="162"/>
        <end position="171"/>
    </location>
</feature>
<evidence type="ECO:0000256" key="2">
    <source>
        <dbReference type="ARBA" id="ARBA00005408"/>
    </source>
</evidence>
<dbReference type="PRINTS" id="PR00988">
    <property type="entry name" value="URIDINKINASE"/>
</dbReference>
<keyword evidence="3 8" id="KW-0808">Transferase</keyword>
<evidence type="ECO:0000256" key="4">
    <source>
        <dbReference type="ARBA" id="ARBA00022741"/>
    </source>
</evidence>
<keyword evidence="5 8" id="KW-0418">Kinase</keyword>
<accession>A0ABM1I4G5</accession>
<comment type="pathway">
    <text evidence="1 8">Pyrimidine metabolism; UMP biosynthesis via salvage pathway; UMP from uridine: step 1/1.</text>
</comment>
<gene>
    <name evidence="13" type="primary">LOC107065695</name>
</gene>
<dbReference type="InterPro" id="IPR029057">
    <property type="entry name" value="PRTase-like"/>
</dbReference>
<dbReference type="InterPro" id="IPR000764">
    <property type="entry name" value="Uridine_kinase-like"/>
</dbReference>
<keyword evidence="12" id="KW-1185">Reference proteome</keyword>
<feature type="domain" description="Phosphoribulokinase/uridine kinase" evidence="10">
    <location>
        <begin position="205"/>
        <end position="393"/>
    </location>
</feature>
<feature type="region of interest" description="Disordered" evidence="9">
    <location>
        <begin position="148"/>
        <end position="175"/>
    </location>
</feature>
<dbReference type="InterPro" id="IPR000836">
    <property type="entry name" value="PRTase_dom"/>
</dbReference>
<evidence type="ECO:0000256" key="8">
    <source>
        <dbReference type="RuleBase" id="RU003825"/>
    </source>
</evidence>
<dbReference type="NCBIfam" id="TIGR00235">
    <property type="entry name" value="udk"/>
    <property type="match status" value="1"/>
</dbReference>
<evidence type="ECO:0000256" key="7">
    <source>
        <dbReference type="ARBA" id="ARBA00048909"/>
    </source>
</evidence>
<dbReference type="Gene3D" id="3.40.50.300">
    <property type="entry name" value="P-loop containing nucleotide triphosphate hydrolases"/>
    <property type="match status" value="1"/>
</dbReference>
<organism evidence="12 13">
    <name type="scientific">Polistes dominula</name>
    <name type="common">European paper wasp</name>
    <name type="synonym">Vespa dominula</name>
    <dbReference type="NCBI Taxonomy" id="743375"/>
    <lineage>
        <taxon>Eukaryota</taxon>
        <taxon>Metazoa</taxon>
        <taxon>Ecdysozoa</taxon>
        <taxon>Arthropoda</taxon>
        <taxon>Hexapoda</taxon>
        <taxon>Insecta</taxon>
        <taxon>Pterygota</taxon>
        <taxon>Neoptera</taxon>
        <taxon>Endopterygota</taxon>
        <taxon>Hymenoptera</taxon>
        <taxon>Apocrita</taxon>
        <taxon>Aculeata</taxon>
        <taxon>Vespoidea</taxon>
        <taxon>Vespidae</taxon>
        <taxon>Polistinae</taxon>
        <taxon>Polistini</taxon>
        <taxon>Polistes</taxon>
    </lineage>
</organism>
<dbReference type="EC" id="2.7.1.48" evidence="8"/>
<comment type="similarity">
    <text evidence="2 8">Belongs to the uridine kinase family.</text>
</comment>
<reference evidence="13" key="1">
    <citation type="submission" date="2025-08" db="UniProtKB">
        <authorList>
            <consortium name="RefSeq"/>
        </authorList>
    </citation>
    <scope>IDENTIFICATION</scope>
    <source>
        <tissue evidence="13">Whole body</tissue>
    </source>
</reference>
<dbReference type="SUPFAM" id="SSF53271">
    <property type="entry name" value="PRTase-like"/>
    <property type="match status" value="1"/>
</dbReference>
<dbReference type="PANTHER" id="PTHR10285">
    <property type="entry name" value="URIDINE KINASE"/>
    <property type="match status" value="1"/>
</dbReference>
<comment type="pathway">
    <text evidence="8">Pyrimidine metabolism; CTP biosynthesis via salvage pathway; CTP from cytidine: step 1/3.</text>
</comment>
<dbReference type="RefSeq" id="XP_015175102.1">
    <property type="nucleotide sequence ID" value="XM_015319616.1"/>
</dbReference>
<name>A0ABM1I4G5_POLDO</name>
<proteinExistence type="inferred from homology"/>
<comment type="catalytic activity">
    <reaction evidence="7 8">
        <text>uridine + ATP = UMP + ADP + H(+)</text>
        <dbReference type="Rhea" id="RHEA:16825"/>
        <dbReference type="ChEBI" id="CHEBI:15378"/>
        <dbReference type="ChEBI" id="CHEBI:16704"/>
        <dbReference type="ChEBI" id="CHEBI:30616"/>
        <dbReference type="ChEBI" id="CHEBI:57865"/>
        <dbReference type="ChEBI" id="CHEBI:456216"/>
        <dbReference type="EC" id="2.7.1.48"/>
    </reaction>
</comment>
<evidence type="ECO:0000313" key="13">
    <source>
        <dbReference type="RefSeq" id="XP_015175102.1"/>
    </source>
</evidence>
<evidence type="ECO:0000313" key="12">
    <source>
        <dbReference type="Proteomes" id="UP000694924"/>
    </source>
</evidence>
<evidence type="ECO:0000256" key="6">
    <source>
        <dbReference type="ARBA" id="ARBA00047436"/>
    </source>
</evidence>
<dbReference type="Proteomes" id="UP000694924">
    <property type="component" value="Unplaced"/>
</dbReference>
<dbReference type="CDD" id="cd06223">
    <property type="entry name" value="PRTases_typeI"/>
    <property type="match status" value="1"/>
</dbReference>
<keyword evidence="8" id="KW-0067">ATP-binding</keyword>
<comment type="catalytic activity">
    <reaction evidence="6 8">
        <text>cytidine + ATP = CMP + ADP + H(+)</text>
        <dbReference type="Rhea" id="RHEA:24674"/>
        <dbReference type="ChEBI" id="CHEBI:15378"/>
        <dbReference type="ChEBI" id="CHEBI:17562"/>
        <dbReference type="ChEBI" id="CHEBI:30616"/>
        <dbReference type="ChEBI" id="CHEBI:60377"/>
        <dbReference type="ChEBI" id="CHEBI:456216"/>
        <dbReference type="EC" id="2.7.1.48"/>
    </reaction>
</comment>
<evidence type="ECO:0000259" key="10">
    <source>
        <dbReference type="Pfam" id="PF00485"/>
    </source>
</evidence>
<evidence type="ECO:0000256" key="3">
    <source>
        <dbReference type="ARBA" id="ARBA00022679"/>
    </source>
</evidence>
<evidence type="ECO:0000259" key="11">
    <source>
        <dbReference type="Pfam" id="PF14681"/>
    </source>
</evidence>
<evidence type="ECO:0000256" key="1">
    <source>
        <dbReference type="ARBA" id="ARBA00004690"/>
    </source>
</evidence>
<dbReference type="NCBIfam" id="NF004018">
    <property type="entry name" value="PRK05480.1"/>
    <property type="match status" value="1"/>
</dbReference>
<dbReference type="InterPro" id="IPR027417">
    <property type="entry name" value="P-loop_NTPase"/>
</dbReference>
<dbReference type="InterPro" id="IPR006083">
    <property type="entry name" value="PRK/URK"/>
</dbReference>
<dbReference type="CDD" id="cd02023">
    <property type="entry name" value="UMPK"/>
    <property type="match status" value="1"/>
</dbReference>
<feature type="domain" description="Phosphoribosyltransferase" evidence="11">
    <location>
        <begin position="433"/>
        <end position="637"/>
    </location>
</feature>
<protein>
    <recommendedName>
        <fullName evidence="8">Uridine kinase</fullName>
        <ecNumber evidence="8">2.7.1.48</ecNumber>
    </recommendedName>
</protein>
<dbReference type="SUPFAM" id="SSF52540">
    <property type="entry name" value="P-loop containing nucleoside triphosphate hydrolases"/>
    <property type="match status" value="1"/>
</dbReference>
<dbReference type="Pfam" id="PF00485">
    <property type="entry name" value="PRK"/>
    <property type="match status" value="1"/>
</dbReference>
<evidence type="ECO:0000256" key="5">
    <source>
        <dbReference type="ARBA" id="ARBA00022777"/>
    </source>
</evidence>
<evidence type="ECO:0000256" key="9">
    <source>
        <dbReference type="SAM" id="MobiDB-lite"/>
    </source>
</evidence>
<keyword evidence="4 8" id="KW-0547">Nucleotide-binding</keyword>